<sequence>MIMSESIFFNQGDAIASDYDHAAARRSAQIFKLNHETKGGLVVAKNADGKFAIFYEQDGALNANSDAAKKDKYTVLERL</sequence>
<dbReference type="STRING" id="1291052.FC18_GL001140"/>
<dbReference type="EMBL" id="AYYO01000016">
    <property type="protein sequence ID" value="KRM55635.1"/>
    <property type="molecule type" value="Genomic_DNA"/>
</dbReference>
<keyword evidence="2" id="KW-1185">Reference proteome</keyword>
<dbReference type="AlphaFoldDB" id="A0A0R1ZX27"/>
<gene>
    <name evidence="1" type="ORF">FC18_GL001140</name>
</gene>
<reference evidence="1 2" key="1">
    <citation type="journal article" date="2015" name="Genome Announc.">
        <title>Expanding the biotechnology potential of lactobacilli through comparative genomics of 213 strains and associated genera.</title>
        <authorList>
            <person name="Sun Z."/>
            <person name="Harris H.M."/>
            <person name="McCann A."/>
            <person name="Guo C."/>
            <person name="Argimon S."/>
            <person name="Zhang W."/>
            <person name="Yang X."/>
            <person name="Jeffery I.B."/>
            <person name="Cooney J.C."/>
            <person name="Kagawa T.F."/>
            <person name="Liu W."/>
            <person name="Song Y."/>
            <person name="Salvetti E."/>
            <person name="Wrobel A."/>
            <person name="Rasinkangas P."/>
            <person name="Parkhill J."/>
            <person name="Rea M.C."/>
            <person name="O'Sullivan O."/>
            <person name="Ritari J."/>
            <person name="Douillard F.P."/>
            <person name="Paul Ross R."/>
            <person name="Yang R."/>
            <person name="Briner A.E."/>
            <person name="Felis G.E."/>
            <person name="de Vos W.M."/>
            <person name="Barrangou R."/>
            <person name="Klaenhammer T.R."/>
            <person name="Caufield P.W."/>
            <person name="Cui Y."/>
            <person name="Zhang H."/>
            <person name="O'Toole P.W."/>
        </authorList>
    </citation>
    <scope>NUCLEOTIDE SEQUENCE [LARGE SCALE GENOMIC DNA]</scope>
    <source>
        <strain evidence="1 2">DSM 20505</strain>
    </source>
</reference>
<name>A0A0R1ZX27_9LACO</name>
<evidence type="ECO:0000313" key="2">
    <source>
        <dbReference type="Proteomes" id="UP000051679"/>
    </source>
</evidence>
<organism evidence="1 2">
    <name type="scientific">Lacticaseibacillus sharpeae JCM 1186 = DSM 20505</name>
    <dbReference type="NCBI Taxonomy" id="1291052"/>
    <lineage>
        <taxon>Bacteria</taxon>
        <taxon>Bacillati</taxon>
        <taxon>Bacillota</taxon>
        <taxon>Bacilli</taxon>
        <taxon>Lactobacillales</taxon>
        <taxon>Lactobacillaceae</taxon>
        <taxon>Lacticaseibacillus</taxon>
    </lineage>
</organism>
<proteinExistence type="predicted"/>
<protein>
    <submittedName>
        <fullName evidence="1">Uncharacterized protein</fullName>
    </submittedName>
</protein>
<evidence type="ECO:0000313" key="1">
    <source>
        <dbReference type="EMBL" id="KRM55635.1"/>
    </source>
</evidence>
<dbReference type="PATRIC" id="fig|1291052.5.peg.1158"/>
<dbReference type="Proteomes" id="UP000051679">
    <property type="component" value="Unassembled WGS sequence"/>
</dbReference>
<comment type="caution">
    <text evidence="1">The sequence shown here is derived from an EMBL/GenBank/DDBJ whole genome shotgun (WGS) entry which is preliminary data.</text>
</comment>
<accession>A0A0R1ZX27</accession>